<proteinExistence type="inferred from homology"/>
<dbReference type="Gene3D" id="3.90.220.20">
    <property type="entry name" value="DNA methylase specificity domains"/>
    <property type="match status" value="2"/>
</dbReference>
<keyword evidence="5" id="KW-0378">Hydrolase</keyword>
<dbReference type="SUPFAM" id="SSF116734">
    <property type="entry name" value="DNA methylase specificity domain"/>
    <property type="match status" value="2"/>
</dbReference>
<gene>
    <name evidence="5" type="ORF">GNF81_13435</name>
</gene>
<dbReference type="GO" id="GO:0003677">
    <property type="term" value="F:DNA binding"/>
    <property type="evidence" value="ECO:0007669"/>
    <property type="project" value="UniProtKB-KW"/>
</dbReference>
<sequence length="436" mass="49661">MSFKETEVGRIPIDWEVDELSNKVDLVMGQSPKSEFYNDKGIGMPFMQGRTTFGEKYHYINTWCTDIKRVGIKNSVLMSVRAPVGDVNIATEDICIGRGLASLNMKNKNNEFLYYLLKNYSGLLISKESGTVFGSINKAGIEKLVLPFPSNSEQKAIAKILSDLDEKIEVNNKINKNLEEMAQAIFKQWFVDFEFPNEEGKPYKSSGGEMVESELGMIPKGFKIGFLRDYVDNILGGDWGKENEQGNYKKEVFCLRGADIPEVRIGKKGSLPKRYILEKNYNNKKLSSGDLVVEISGGSPTQSTGRISYINNDILLRYEIGLVCTNFCRAITLKNKKAMEYFYFCWDRIYNLGVFFQFENGTTGIKNLDVNTFLDKFKIVKPNIDLIEKFKGIVCDFNKTIQQNGIENERLEKLRDNLLPKLMSGEIRVPLEYSEN</sequence>
<keyword evidence="5" id="KW-0540">Nuclease</keyword>
<evidence type="ECO:0000259" key="4">
    <source>
        <dbReference type="Pfam" id="PF01420"/>
    </source>
</evidence>
<evidence type="ECO:0000256" key="2">
    <source>
        <dbReference type="ARBA" id="ARBA00022747"/>
    </source>
</evidence>
<comment type="caution">
    <text evidence="5">The sequence shown here is derived from an EMBL/GenBank/DDBJ whole genome shotgun (WGS) entry which is preliminary data.</text>
</comment>
<accession>A0AAW9IZ05</accession>
<name>A0AAW9IZ05_CLOPF</name>
<keyword evidence="3" id="KW-0238">DNA-binding</keyword>
<dbReference type="EMBL" id="WNVG01000062">
    <property type="protein sequence ID" value="MDZ5033771.1"/>
    <property type="molecule type" value="Genomic_DNA"/>
</dbReference>
<comment type="similarity">
    <text evidence="1">Belongs to the type-I restriction system S methylase family.</text>
</comment>
<dbReference type="PANTHER" id="PTHR30408">
    <property type="entry name" value="TYPE-1 RESTRICTION ENZYME ECOKI SPECIFICITY PROTEIN"/>
    <property type="match status" value="1"/>
</dbReference>
<dbReference type="GO" id="GO:0009307">
    <property type="term" value="P:DNA restriction-modification system"/>
    <property type="evidence" value="ECO:0007669"/>
    <property type="project" value="UniProtKB-KW"/>
</dbReference>
<evidence type="ECO:0000313" key="6">
    <source>
        <dbReference type="Proteomes" id="UP001289066"/>
    </source>
</evidence>
<protein>
    <submittedName>
        <fullName evidence="5">Restriction endonuclease subunit S</fullName>
    </submittedName>
</protein>
<dbReference type="Proteomes" id="UP001289066">
    <property type="component" value="Unassembled WGS sequence"/>
</dbReference>
<dbReference type="Pfam" id="PF01420">
    <property type="entry name" value="Methylase_S"/>
    <property type="match status" value="1"/>
</dbReference>
<evidence type="ECO:0000256" key="3">
    <source>
        <dbReference type="ARBA" id="ARBA00023125"/>
    </source>
</evidence>
<dbReference type="PANTHER" id="PTHR30408:SF13">
    <property type="entry name" value="TYPE I RESTRICTION ENZYME HINDI SPECIFICITY SUBUNIT"/>
    <property type="match status" value="1"/>
</dbReference>
<dbReference type="GO" id="GO:0004519">
    <property type="term" value="F:endonuclease activity"/>
    <property type="evidence" value="ECO:0007669"/>
    <property type="project" value="UniProtKB-KW"/>
</dbReference>
<dbReference type="AlphaFoldDB" id="A0AAW9IZ05"/>
<dbReference type="CDD" id="cd17498">
    <property type="entry name" value="RMtype1_S_Aco12261I-TRD1-CR1_like"/>
    <property type="match status" value="1"/>
</dbReference>
<feature type="domain" description="Type I restriction modification DNA specificity" evidence="4">
    <location>
        <begin position="12"/>
        <end position="180"/>
    </location>
</feature>
<evidence type="ECO:0000256" key="1">
    <source>
        <dbReference type="ARBA" id="ARBA00010923"/>
    </source>
</evidence>
<evidence type="ECO:0000313" key="5">
    <source>
        <dbReference type="EMBL" id="MDZ5033771.1"/>
    </source>
</evidence>
<keyword evidence="2" id="KW-0680">Restriction system</keyword>
<dbReference type="InterPro" id="IPR000055">
    <property type="entry name" value="Restrct_endonuc_typeI_TRD"/>
</dbReference>
<organism evidence="5 6">
    <name type="scientific">Clostridium perfringens</name>
    <dbReference type="NCBI Taxonomy" id="1502"/>
    <lineage>
        <taxon>Bacteria</taxon>
        <taxon>Bacillati</taxon>
        <taxon>Bacillota</taxon>
        <taxon>Clostridia</taxon>
        <taxon>Eubacteriales</taxon>
        <taxon>Clostridiaceae</taxon>
        <taxon>Clostridium</taxon>
    </lineage>
</organism>
<dbReference type="InterPro" id="IPR052021">
    <property type="entry name" value="Type-I_RS_S_subunit"/>
</dbReference>
<reference evidence="5" key="1">
    <citation type="submission" date="2019-11" db="EMBL/GenBank/DDBJ databases">
        <title>Characterization of Clostridium perfringens isolates from swine manure treated agricultural soils.</title>
        <authorList>
            <person name="Wushke S.T."/>
        </authorList>
    </citation>
    <scope>NUCLEOTIDE SEQUENCE</scope>
    <source>
        <strain evidence="5">X15</strain>
    </source>
</reference>
<keyword evidence="5" id="KW-0255">Endonuclease</keyword>
<dbReference type="InterPro" id="IPR044946">
    <property type="entry name" value="Restrct_endonuc_typeI_TRD_sf"/>
</dbReference>
<dbReference type="RefSeq" id="WP_198603368.1">
    <property type="nucleotide sequence ID" value="NZ_CP184246.1"/>
</dbReference>